<evidence type="ECO:0000313" key="2">
    <source>
        <dbReference type="Proteomes" id="UP000790377"/>
    </source>
</evidence>
<evidence type="ECO:0000313" key="1">
    <source>
        <dbReference type="EMBL" id="KAH7915218.1"/>
    </source>
</evidence>
<keyword evidence="2" id="KW-1185">Reference proteome</keyword>
<comment type="caution">
    <text evidence="1">The sequence shown here is derived from an EMBL/GenBank/DDBJ whole genome shotgun (WGS) entry which is preliminary data.</text>
</comment>
<dbReference type="Proteomes" id="UP000790377">
    <property type="component" value="Unassembled WGS sequence"/>
</dbReference>
<gene>
    <name evidence="1" type="ORF">BJ138DRAFT_998399</name>
</gene>
<name>A0ACB8AQF8_9AGAM</name>
<organism evidence="1 2">
    <name type="scientific">Hygrophoropsis aurantiaca</name>
    <dbReference type="NCBI Taxonomy" id="72124"/>
    <lineage>
        <taxon>Eukaryota</taxon>
        <taxon>Fungi</taxon>
        <taxon>Dikarya</taxon>
        <taxon>Basidiomycota</taxon>
        <taxon>Agaricomycotina</taxon>
        <taxon>Agaricomycetes</taxon>
        <taxon>Agaricomycetidae</taxon>
        <taxon>Boletales</taxon>
        <taxon>Coniophorineae</taxon>
        <taxon>Hygrophoropsidaceae</taxon>
        <taxon>Hygrophoropsis</taxon>
    </lineage>
</organism>
<accession>A0ACB8AQF8</accession>
<reference evidence="1" key="1">
    <citation type="journal article" date="2021" name="New Phytol.">
        <title>Evolutionary innovations through gain and loss of genes in the ectomycorrhizal Boletales.</title>
        <authorList>
            <person name="Wu G."/>
            <person name="Miyauchi S."/>
            <person name="Morin E."/>
            <person name="Kuo A."/>
            <person name="Drula E."/>
            <person name="Varga T."/>
            <person name="Kohler A."/>
            <person name="Feng B."/>
            <person name="Cao Y."/>
            <person name="Lipzen A."/>
            <person name="Daum C."/>
            <person name="Hundley H."/>
            <person name="Pangilinan J."/>
            <person name="Johnson J."/>
            <person name="Barry K."/>
            <person name="LaButti K."/>
            <person name="Ng V."/>
            <person name="Ahrendt S."/>
            <person name="Min B."/>
            <person name="Choi I.G."/>
            <person name="Park H."/>
            <person name="Plett J.M."/>
            <person name="Magnuson J."/>
            <person name="Spatafora J.W."/>
            <person name="Nagy L.G."/>
            <person name="Henrissat B."/>
            <person name="Grigoriev I.V."/>
            <person name="Yang Z.L."/>
            <person name="Xu J."/>
            <person name="Martin F.M."/>
        </authorList>
    </citation>
    <scope>NUCLEOTIDE SEQUENCE</scope>
    <source>
        <strain evidence="1">ATCC 28755</strain>
    </source>
</reference>
<protein>
    <submittedName>
        <fullName evidence="1">Cytochrome P450</fullName>
    </submittedName>
</protein>
<dbReference type="EMBL" id="MU267603">
    <property type="protein sequence ID" value="KAH7915218.1"/>
    <property type="molecule type" value="Genomic_DNA"/>
</dbReference>
<sequence>MSSTVLGIVLVVAASLITAVVFYPDALIGAKARPDLPGPTGIPVLGNLVQIFPHRKRMLYYLSVLEQRYGELFTFVTPGTGRNIVINRPEWVEHIKKRCRVWKGDTVLAMFREFPGPGSALASEGAQWKLARKIMRPLFSSNSVDLHAFHAMSKIIPIAKNMLLSASRGDLKIDFNDFCGKLTLVILCEIALNMETNILTSDPSCLTSTHELVDDVSTLNHISAGRIYNPFWRITEIFDGTRKVFNDSRSRIHDLLDKLIQDKQKELSMAPPSVRDGDFLSTLLRDSNIEDPTLLRDTLLNVMFAGHDTTQNVLVWSLYELSRNPKWIHSMRGEALAQKNSVDEIPAYDELSEYPIHLAVFYETLRLWPGVPKNARIALRDDVLPAVPGYHGGMPVAVSKGDYVTWSDYSIMRNEKIWGSDAQMFNPARHLDSSGKLVKPTPPKFHAFGAGPRLCPGAQLATYEFVAIWASFLPVFDFSPVEDKDRHPADSLTMSMDGPFMITISARD</sequence>
<proteinExistence type="predicted"/>